<keyword evidence="5" id="KW-0067">ATP-binding</keyword>
<dbReference type="InterPro" id="IPR032387">
    <property type="entry name" value="ACAS_N"/>
</dbReference>
<feature type="domain" description="AMP-binding enzyme C-terminal" evidence="8">
    <location>
        <begin position="534"/>
        <end position="610"/>
    </location>
</feature>
<dbReference type="InterPro" id="IPR025110">
    <property type="entry name" value="AMP-bd_C"/>
</dbReference>
<dbReference type="NCBIfam" id="NF001208">
    <property type="entry name" value="PRK00174.1"/>
    <property type="match status" value="1"/>
</dbReference>
<sequence>MEMPEVSPMIAQSHLEPPRFTPSDRLSLHSVQDYDAAYRFSIEHLGAYWAQVARELEWDTPWHTDMAGSLPHFQFFVGGRGNVSVNCIDRHARQHSERTALIWIGEDGQERRWSYAALQSETAQFAQVLKDFGVEPGDVVALYLPNLLETFAAVHACYRIGAIYNIIFSGFSPTALYDRLADTHPKVVITADYAIRRGKKLPLKAQLDSILPQVPSIQRVIVVRRTGDPVPMVDVRDMYWDEALAQASGLADPVMLDANAPGFLIYTSGTTNKPKGLIHAGLGFLVAAYHNVKYALDLGPEDIYWCTADTGWLTFPIFELVGALAHGVTALVYEGALDFPQPDRTYQILEQYHVTKMFTAPTLLRMLARYGSTWRDPHDLSALRLVSLVGEPLDATTWQWVQDVIGHGRLEINNTYGQSETGSAWTSSVVGITPSKPGSCGMPLPGHAYQILDAQGTPVAPGQEGFLVLTQPFPGLTRGIWGNPERYESQYFSTFPGKYNTFDAAVEDADGHIWVLGRVDDVINVSGHRLSTMEMESALLLSPDVSEAAVVGIPDPVRGQVPVAFVTLANAASPEWRQQLSERVVKEIGTLARPDKIFALDAMPKTRSGKIVRRLLQELVMTDRPTGDVTGLEDPEVLPRIVEQVRQQS</sequence>
<dbReference type="Pfam" id="PF13193">
    <property type="entry name" value="AMP-binding_C"/>
    <property type="match status" value="1"/>
</dbReference>
<dbReference type="AlphaFoldDB" id="A0A2T2XCY5"/>
<feature type="domain" description="Acetyl-coenzyme A synthetase N-terminal" evidence="9">
    <location>
        <begin position="34"/>
        <end position="87"/>
    </location>
</feature>
<dbReference type="EC" id="6.2.1.1" evidence="2"/>
<dbReference type="Gene3D" id="3.40.50.12780">
    <property type="entry name" value="N-terminal domain of ligase-like"/>
    <property type="match status" value="1"/>
</dbReference>
<keyword evidence="6" id="KW-0007">Acetylation</keyword>
<gene>
    <name evidence="10" type="ORF">C7B46_14870</name>
</gene>
<evidence type="ECO:0000256" key="1">
    <source>
        <dbReference type="ARBA" id="ARBA00006432"/>
    </source>
</evidence>
<evidence type="ECO:0000259" key="7">
    <source>
        <dbReference type="Pfam" id="PF00501"/>
    </source>
</evidence>
<dbReference type="InterPro" id="IPR042099">
    <property type="entry name" value="ANL_N_sf"/>
</dbReference>
<evidence type="ECO:0000259" key="9">
    <source>
        <dbReference type="Pfam" id="PF16177"/>
    </source>
</evidence>
<evidence type="ECO:0000313" key="10">
    <source>
        <dbReference type="EMBL" id="PSR32306.1"/>
    </source>
</evidence>
<dbReference type="GO" id="GO:0005524">
    <property type="term" value="F:ATP binding"/>
    <property type="evidence" value="ECO:0007669"/>
    <property type="project" value="UniProtKB-KW"/>
</dbReference>
<dbReference type="GO" id="GO:0003987">
    <property type="term" value="F:acetate-CoA ligase activity"/>
    <property type="evidence" value="ECO:0007669"/>
    <property type="project" value="UniProtKB-EC"/>
</dbReference>
<comment type="caution">
    <text evidence="10">The sequence shown here is derived from an EMBL/GenBank/DDBJ whole genome shotgun (WGS) entry which is preliminary data.</text>
</comment>
<evidence type="ECO:0000259" key="8">
    <source>
        <dbReference type="Pfam" id="PF13193"/>
    </source>
</evidence>
<comment type="similarity">
    <text evidence="1">Belongs to the ATP-dependent AMP-binding enzyme family.</text>
</comment>
<accession>A0A2T2XCY5</accession>
<dbReference type="InterPro" id="IPR045851">
    <property type="entry name" value="AMP-bd_C_sf"/>
</dbReference>
<evidence type="ECO:0000313" key="11">
    <source>
        <dbReference type="Proteomes" id="UP000242972"/>
    </source>
</evidence>
<proteinExistence type="inferred from homology"/>
<organism evidence="10 11">
    <name type="scientific">Sulfobacillus benefaciens</name>
    <dbReference type="NCBI Taxonomy" id="453960"/>
    <lineage>
        <taxon>Bacteria</taxon>
        <taxon>Bacillati</taxon>
        <taxon>Bacillota</taxon>
        <taxon>Clostridia</taxon>
        <taxon>Eubacteriales</taxon>
        <taxon>Clostridiales Family XVII. Incertae Sedis</taxon>
        <taxon>Sulfobacillus</taxon>
    </lineage>
</organism>
<evidence type="ECO:0000256" key="5">
    <source>
        <dbReference type="ARBA" id="ARBA00022840"/>
    </source>
</evidence>
<dbReference type="GO" id="GO:0006085">
    <property type="term" value="P:acetyl-CoA biosynthetic process"/>
    <property type="evidence" value="ECO:0007669"/>
    <property type="project" value="TreeGrafter"/>
</dbReference>
<dbReference type="SUPFAM" id="SSF56801">
    <property type="entry name" value="Acetyl-CoA synthetase-like"/>
    <property type="match status" value="1"/>
</dbReference>
<dbReference type="GO" id="GO:0005829">
    <property type="term" value="C:cytosol"/>
    <property type="evidence" value="ECO:0007669"/>
    <property type="project" value="TreeGrafter"/>
</dbReference>
<dbReference type="PANTHER" id="PTHR24095">
    <property type="entry name" value="ACETYL-COENZYME A SYNTHETASE"/>
    <property type="match status" value="1"/>
</dbReference>
<evidence type="ECO:0000256" key="3">
    <source>
        <dbReference type="ARBA" id="ARBA00022598"/>
    </source>
</evidence>
<reference evidence="10 11" key="1">
    <citation type="journal article" date="2014" name="BMC Genomics">
        <title>Comparison of environmental and isolate Sulfobacillus genomes reveals diverse carbon, sulfur, nitrogen, and hydrogen metabolisms.</title>
        <authorList>
            <person name="Justice N.B."/>
            <person name="Norman A."/>
            <person name="Brown C.T."/>
            <person name="Singh A."/>
            <person name="Thomas B.C."/>
            <person name="Banfield J.F."/>
        </authorList>
    </citation>
    <scope>NUCLEOTIDE SEQUENCE [LARGE SCALE GENOMIC DNA]</scope>
    <source>
        <strain evidence="10">AMDSBA4</strain>
    </source>
</reference>
<keyword evidence="4" id="KW-0547">Nucleotide-binding</keyword>
<name>A0A2T2XCY5_9FIRM</name>
<dbReference type="Gene3D" id="3.30.300.30">
    <property type="match status" value="1"/>
</dbReference>
<dbReference type="Pfam" id="PF00501">
    <property type="entry name" value="AMP-binding"/>
    <property type="match status" value="1"/>
</dbReference>
<dbReference type="EMBL" id="PXYW01000045">
    <property type="protein sequence ID" value="PSR32306.1"/>
    <property type="molecule type" value="Genomic_DNA"/>
</dbReference>
<dbReference type="PANTHER" id="PTHR24095:SF14">
    <property type="entry name" value="ACETYL-COENZYME A SYNTHETASE 1"/>
    <property type="match status" value="1"/>
</dbReference>
<evidence type="ECO:0000256" key="4">
    <source>
        <dbReference type="ARBA" id="ARBA00022741"/>
    </source>
</evidence>
<dbReference type="InterPro" id="IPR000873">
    <property type="entry name" value="AMP-dep_synth/lig_dom"/>
</dbReference>
<evidence type="ECO:0000256" key="2">
    <source>
        <dbReference type="ARBA" id="ARBA00013275"/>
    </source>
</evidence>
<dbReference type="Pfam" id="PF16177">
    <property type="entry name" value="ACAS_N"/>
    <property type="match status" value="1"/>
</dbReference>
<dbReference type="Proteomes" id="UP000242972">
    <property type="component" value="Unassembled WGS sequence"/>
</dbReference>
<feature type="domain" description="AMP-dependent synthetase/ligase" evidence="7">
    <location>
        <begin position="89"/>
        <end position="481"/>
    </location>
</feature>
<evidence type="ECO:0000256" key="6">
    <source>
        <dbReference type="ARBA" id="ARBA00022990"/>
    </source>
</evidence>
<protein>
    <recommendedName>
        <fullName evidence="2">acetate--CoA ligase</fullName>
        <ecNumber evidence="2">6.2.1.1</ecNumber>
    </recommendedName>
</protein>
<keyword evidence="3" id="KW-0436">Ligase</keyword>